<dbReference type="OrthoDB" id="9801454at2"/>
<organism evidence="2 4">
    <name type="scientific">Acetobacter ghanensis</name>
    <dbReference type="NCBI Taxonomy" id="431306"/>
    <lineage>
        <taxon>Bacteria</taxon>
        <taxon>Pseudomonadati</taxon>
        <taxon>Pseudomonadota</taxon>
        <taxon>Alphaproteobacteria</taxon>
        <taxon>Acetobacterales</taxon>
        <taxon>Acetobacteraceae</taxon>
        <taxon>Acetobacter</taxon>
    </lineage>
</organism>
<dbReference type="Gene3D" id="3.40.980.10">
    <property type="entry name" value="MoaB/Mog-like domain"/>
    <property type="match status" value="1"/>
</dbReference>
<protein>
    <submittedName>
        <fullName evidence="3">Competence/damage-inducible protein A</fullName>
    </submittedName>
    <submittedName>
        <fullName evidence="2">Molybdopterin binding domain-containing protein</fullName>
    </submittedName>
</protein>
<dbReference type="Pfam" id="PF24102">
    <property type="entry name" value="FLAD1_M"/>
    <property type="match status" value="1"/>
</dbReference>
<evidence type="ECO:0000313" key="4">
    <source>
        <dbReference type="Proteomes" id="UP000068250"/>
    </source>
</evidence>
<dbReference type="AlphaFoldDB" id="A0A0U5BID2"/>
<dbReference type="PATRIC" id="fig|431306.5.peg.1317"/>
<dbReference type="PANTHER" id="PTHR13939:SF0">
    <property type="entry name" value="NMN AMIDOHYDROLASE-LIKE PROTEIN YFAY"/>
    <property type="match status" value="1"/>
</dbReference>
<reference evidence="2" key="1">
    <citation type="submission" date="2014-09" db="EMBL/GenBank/DDBJ databases">
        <authorList>
            <person name="Magalhaes I.L.F."/>
            <person name="Oliveira U."/>
            <person name="Santos F.R."/>
            <person name="Vidigal T.H.D.A."/>
            <person name="Brescovit A.D."/>
            <person name="Santos A.J."/>
        </authorList>
    </citation>
    <scope>NUCLEOTIDE SEQUENCE</scope>
    <source>
        <strain evidence="2">LMG 23848T</strain>
    </source>
</reference>
<name>A0A0U5BID2_9PROT</name>
<accession>A0A0U5BID2</accession>
<gene>
    <name evidence="2" type="ORF">AGA_1292</name>
    <name evidence="3" type="ORF">GOB80_02430</name>
</gene>
<dbReference type="InterPro" id="IPR001453">
    <property type="entry name" value="MoaB/Mog_dom"/>
</dbReference>
<proteinExistence type="predicted"/>
<dbReference type="Proteomes" id="UP000657200">
    <property type="component" value="Unassembled WGS sequence"/>
</dbReference>
<dbReference type="CDD" id="cd00885">
    <property type="entry name" value="cinA"/>
    <property type="match status" value="1"/>
</dbReference>
<evidence type="ECO:0000259" key="1">
    <source>
        <dbReference type="SMART" id="SM00852"/>
    </source>
</evidence>
<evidence type="ECO:0000313" key="3">
    <source>
        <dbReference type="EMBL" id="NHO38552.1"/>
    </source>
</evidence>
<dbReference type="Pfam" id="PF00994">
    <property type="entry name" value="MoCF_biosynth"/>
    <property type="match status" value="1"/>
</dbReference>
<evidence type="ECO:0000313" key="2">
    <source>
        <dbReference type="EMBL" id="CEF55254.1"/>
    </source>
</evidence>
<dbReference type="Proteomes" id="UP000068250">
    <property type="component" value="Chromosome I"/>
</dbReference>
<dbReference type="SMART" id="SM00852">
    <property type="entry name" value="MoCF_biosynth"/>
    <property type="match status" value="1"/>
</dbReference>
<dbReference type="SUPFAM" id="SSF53218">
    <property type="entry name" value="Molybdenum cofactor biosynthesis proteins"/>
    <property type="match status" value="1"/>
</dbReference>
<dbReference type="STRING" id="431306.AGA_1292"/>
<sequence>MRRTSALILIGNEILSGRTRDDNIQFLALRLGELGIPLVEIRVIPDIRETIVNTVTELRARFDEVFTTGGIGPTHDDITSPCVAEAFGVPWEIHPPTFTLLEDRFGRENFNPARQRMAKLPKGATPIANPVSIAPGFTIGNVHVLAGVPRIMRAMFEELAPTLQKGAPVFSRTWHTTSLYEGALADGLEAIQDRFPDLDLGSYPFHREDGRHGVALVAKGQDVQHVNEAAQAIHDLLKEKGGSPVEGEPPV</sequence>
<feature type="domain" description="MoaB/Mog" evidence="1">
    <location>
        <begin position="6"/>
        <end position="166"/>
    </location>
</feature>
<dbReference type="InterPro" id="IPR036425">
    <property type="entry name" value="MoaB/Mog-like_dom_sf"/>
</dbReference>
<reference evidence="4" key="2">
    <citation type="submission" date="2014-09" db="EMBL/GenBank/DDBJ databases">
        <authorList>
            <person name="Illeghems K.G."/>
        </authorList>
    </citation>
    <scope>NUCLEOTIDE SEQUENCE [LARGE SCALE GENOMIC DNA]</scope>
    <source>
        <strain evidence="4">LMG 23848T</strain>
    </source>
</reference>
<dbReference type="RefSeq" id="WP_059023469.1">
    <property type="nucleotide sequence ID" value="NZ_JBNZCO010000001.1"/>
</dbReference>
<dbReference type="EMBL" id="LN609302">
    <property type="protein sequence ID" value="CEF55254.1"/>
    <property type="molecule type" value="Genomic_DNA"/>
</dbReference>
<dbReference type="InterPro" id="IPR050101">
    <property type="entry name" value="CinA"/>
</dbReference>
<dbReference type="InterPro" id="IPR056596">
    <property type="entry name" value="FLAD1_M"/>
</dbReference>
<dbReference type="EMBL" id="WOTE01000001">
    <property type="protein sequence ID" value="NHO38552.1"/>
    <property type="molecule type" value="Genomic_DNA"/>
</dbReference>
<keyword evidence="5" id="KW-1185">Reference proteome</keyword>
<dbReference type="PANTHER" id="PTHR13939">
    <property type="entry name" value="NICOTINAMIDE-NUCLEOTIDE AMIDOHYDROLASE PNCC"/>
    <property type="match status" value="1"/>
</dbReference>
<evidence type="ECO:0000313" key="5">
    <source>
        <dbReference type="Proteomes" id="UP000657200"/>
    </source>
</evidence>
<reference evidence="3 5" key="3">
    <citation type="journal article" date="2020" name="Int. J. Syst. Evol. Microbiol.">
        <title>Novel acetic acid bacteria from cider fermentations: Acetobacter conturbans sp. nov. and Acetobacter fallax sp. nov.</title>
        <authorList>
            <person name="Sombolestani A.S."/>
            <person name="Cleenwerck I."/>
            <person name="Cnockaert M."/>
            <person name="Borremans W."/>
            <person name="Wieme A.D."/>
            <person name="De Vuyst L."/>
            <person name="Vandamme P."/>
        </authorList>
    </citation>
    <scope>NUCLEOTIDE SEQUENCE [LARGE SCALE GENOMIC DNA]</scope>
    <source>
        <strain evidence="3 5">LMG 23848</strain>
    </source>
</reference>